<evidence type="ECO:0000313" key="7">
    <source>
        <dbReference type="EMBL" id="KAJ8301409.1"/>
    </source>
</evidence>
<dbReference type="PANTHER" id="PTHR38537">
    <property type="entry name" value="JITTERBUG, ISOFORM N"/>
    <property type="match status" value="1"/>
</dbReference>
<evidence type="ECO:0000256" key="3">
    <source>
        <dbReference type="ARBA" id="ARBA00023203"/>
    </source>
</evidence>
<keyword evidence="3" id="KW-0009">Actin-binding</keyword>
<feature type="repeat" description="Filamin" evidence="4">
    <location>
        <begin position="763"/>
        <end position="858"/>
    </location>
</feature>
<dbReference type="SMART" id="SM00033">
    <property type="entry name" value="CH"/>
    <property type="match status" value="2"/>
</dbReference>
<feature type="repeat" description="Filamin" evidence="4">
    <location>
        <begin position="1050"/>
        <end position="1147"/>
    </location>
</feature>
<evidence type="ECO:0000256" key="5">
    <source>
        <dbReference type="SAM" id="MobiDB-lite"/>
    </source>
</evidence>
<feature type="repeat" description="Filamin" evidence="4">
    <location>
        <begin position="266"/>
        <end position="363"/>
    </location>
</feature>
<feature type="region of interest" description="Disordered" evidence="5">
    <location>
        <begin position="1"/>
        <end position="21"/>
    </location>
</feature>
<keyword evidence="2" id="KW-0677">Repeat</keyword>
<evidence type="ECO:0000256" key="4">
    <source>
        <dbReference type="PROSITE-ProRule" id="PRU00087"/>
    </source>
</evidence>
<sequence>MHESEAQFYDEDEDEEMPATERDLADDAQWKLIQKNTFTRWANEHLKTCNKNINNLETDLCDGLRLIGLVEVLSAKKFKHVNKRPNFRTQKLENVTMVLEFLERDEGIRIVNIDSSDIVDSKLKLILGLIWTLILHYSISMPMWEGEEPGPQEGGPTPKQRLLNWVQSKVPDVPVRNFNNDWNDGKAIGALVDAIGPGLCPDWEDWDPKNAKKNAKEALEAAEKWLDVPQLIKPEELTNPKVDEMSVMTYLAQFPKAKLKPGAPVRPRLNPNRVRAYGPGLEPGNQVGAPARFTVETFSAGKGQLFVEVLNPKGKKEPCECVFNNDRNLTYSCCYVPSMEGTYKVIIKFGEKEIPKSPYNVKVEGAAGDASKVTASGPGLEKTGVQATKRTYFEVFTAKAFKSGKDAGKGKVDVSILDSHGRKDTIRPSISQVPGKEGVFLVEYAPLEPGLISINIFFAGHQIPNSPYGVNVAAASNAKMCYATGRGVQPRGIRVKETAPFKVHTKGAGAGEVKVQILGPGGKEVPCKIAKSKKDEGVYECSYQPMTPGQYIINITFSDQHIAKSPFKVEVGPTKVSRIRAFGPGLEGGVVNQPAVFTVETNGETGALGFSIEGPSQAKIDCKDNGDGSADVTYWPTVAGEYAVHVLCAEEDIPLSPYMVEIQPATTAFDASKVIAKGPGLEKTGVSTSKWAEFTVDAKKAGKAPLKITCLDVDLKAVDVQVTDNKDGTYSCKYMAKRAVKHTITITWGGVQVPKSPFRVLVGDAPKPGNVKVYGPGVEKGVKTNFTTHFFVDCKTAGPGDVGVALTDERGKDVPVKVTDNKDGTFKVEYEPKSPGVYTVMVYFAEKEIPSSPIKVKVEASIDLSKVRVEGLEPTMTVGKPKPIKIITGSAGRPDTPCKVQIITPTGKKRDVPTKEAPDGYTASVAMLEPGPHKVVITYVGKEVPGSPFKVNAVPDVSGKVKAYGPGLKGGVANKPSTFTIDAREANKIAKTPGNLGVTVDGPAESKITSQEKPDGTVDVTYTPTVPGDYKVNVTYNDAPIPGSPFKAKITPDTSSKVKAYGPGLKGGQANKPATFTIDAREANKAAGVPGDLGVTVDGPKESKIESKEKPDGTVDVTYTPTVPGDYTVNVTYNESAIPQAPFKAKITPDTAAKVKAYGPGLEGGTENKPATFTVDTREAQMELPKGAPKPKIDVSVDGPSKPQVQKKDMPDGTTEVTYTPQAPGDYKVNVTCDESVIPKAPFIAKIKPDLANKVKAFGPGLEGGTALKPATFTIDSRDAQMALPKGSPKPKVDVTVDGPSKPAIERKPKPDGTEQVTYTPTAPGDYKVNVTCEESPIPGAPFTAKVVPADVSELVKVYGPGLKGGVIKKPATFTIDAREANRLAPSTTGLGVTINGPAESQIESKENPDGTIQVSYTPESPGEYAINVSYDDKPVKDSPFKAKIVVPGLDVSGVKVSGPGLAPEGVYMDSLQEFTVDAKSVNPQGGGHVRALVNLPSGQLMDTDVTDNKDGTYRVLYTPVEQGPMAINVTYDEMEVPKSPFKVNATPGCDANRVKAYGPGLEGGLTNTDQVFTIDTKGAGRGDLALFIDGPVEARINCVDNQDGTCTVDYLPTKPGDYNVSVKFADQEIPGSPFNVGIQDKVNPNRVRVYGPGVDTKKGVRTGMPATFTVDSTDAGKAPLEVTYTDQHGNVQPAEITPVSEGIVNATYYPTEEGKCKVDVKYANQPVPGSPFNQKVLPGADASKVIVSGPGVGPNVHASTPVTFTIDTRNAGIADLEVTVQRPDGSFVTPSVIDNEDGTFSVSYIPDDLGQYVIRIKFGGEPVPNSPFKRVLRTNVYLLTRKPVITVDASEAGDGKVTCRITSPQGSDINIDIMEMKMVPSVYFSHQSYRETIP</sequence>
<feature type="repeat" description="Filamin" evidence="4">
    <location>
        <begin position="960"/>
        <end position="1050"/>
    </location>
</feature>
<feature type="domain" description="Calponin-homology (CH)" evidence="6">
    <location>
        <begin position="32"/>
        <end position="138"/>
    </location>
</feature>
<feature type="repeat" description="Filamin" evidence="4">
    <location>
        <begin position="1252"/>
        <end position="1347"/>
    </location>
</feature>
<evidence type="ECO:0000256" key="1">
    <source>
        <dbReference type="ARBA" id="ARBA00009238"/>
    </source>
</evidence>
<proteinExistence type="inferred from homology"/>
<dbReference type="CDD" id="cd21315">
    <property type="entry name" value="CH_dFLNA-like_rpt2"/>
    <property type="match status" value="1"/>
</dbReference>
<dbReference type="InterPro" id="IPR001589">
    <property type="entry name" value="Actinin_actin-bd_CS"/>
</dbReference>
<feature type="repeat" description="Filamin" evidence="4">
    <location>
        <begin position="1640"/>
        <end position="1737"/>
    </location>
</feature>
<dbReference type="Proteomes" id="UP001217089">
    <property type="component" value="Unassembled WGS sequence"/>
</dbReference>
<protein>
    <recommendedName>
        <fullName evidence="6">Calponin-homology (CH) domain-containing protein</fullName>
    </recommendedName>
</protein>
<dbReference type="InterPro" id="IPR013783">
    <property type="entry name" value="Ig-like_fold"/>
</dbReference>
<feature type="repeat" description="Filamin" evidence="4">
    <location>
        <begin position="365"/>
        <end position="472"/>
    </location>
</feature>
<reference evidence="7 8" key="1">
    <citation type="submission" date="2022-12" db="EMBL/GenBank/DDBJ databases">
        <title>Chromosome-level genome of Tegillarca granosa.</title>
        <authorList>
            <person name="Kim J."/>
        </authorList>
    </citation>
    <scope>NUCLEOTIDE SEQUENCE [LARGE SCALE GENOMIC DNA]</scope>
    <source>
        <strain evidence="7">Teg-2019</strain>
        <tissue evidence="7">Adductor muscle</tissue>
    </source>
</reference>
<accession>A0ABQ9EAC7</accession>
<feature type="compositionally biased region" description="Basic and acidic residues" evidence="5">
    <location>
        <begin position="1099"/>
        <end position="1113"/>
    </location>
</feature>
<dbReference type="InterPro" id="IPR017868">
    <property type="entry name" value="Filamin/ABP280_repeat-like"/>
</dbReference>
<feature type="repeat" description="Filamin" evidence="4">
    <location>
        <begin position="1547"/>
        <end position="1639"/>
    </location>
</feature>
<evidence type="ECO:0000259" key="6">
    <source>
        <dbReference type="PROSITE" id="PS50021"/>
    </source>
</evidence>
<dbReference type="InterPro" id="IPR036872">
    <property type="entry name" value="CH_dom_sf"/>
</dbReference>
<dbReference type="PROSITE" id="PS50021">
    <property type="entry name" value="CH"/>
    <property type="match status" value="2"/>
</dbReference>
<evidence type="ECO:0000313" key="8">
    <source>
        <dbReference type="Proteomes" id="UP001217089"/>
    </source>
</evidence>
<dbReference type="Pfam" id="PF00307">
    <property type="entry name" value="CH"/>
    <property type="match status" value="2"/>
</dbReference>
<dbReference type="InterPro" id="IPR014756">
    <property type="entry name" value="Ig_E-set"/>
</dbReference>
<dbReference type="InterPro" id="IPR044801">
    <property type="entry name" value="Filamin"/>
</dbReference>
<evidence type="ECO:0000256" key="2">
    <source>
        <dbReference type="ARBA" id="ARBA00022737"/>
    </source>
</evidence>
<dbReference type="PROSITE" id="PS50194">
    <property type="entry name" value="FILAMIN_REPEAT"/>
    <property type="match status" value="16"/>
</dbReference>
<feature type="region of interest" description="Disordered" evidence="5">
    <location>
        <begin position="994"/>
        <end position="1018"/>
    </location>
</feature>
<feature type="repeat" description="Filamin" evidence="4">
    <location>
        <begin position="1348"/>
        <end position="1445"/>
    </location>
</feature>
<gene>
    <name evidence="7" type="ORF">KUTeg_020396</name>
</gene>
<dbReference type="CDD" id="cd21311">
    <property type="entry name" value="CH_dFLNA-like_rpt1"/>
    <property type="match status" value="1"/>
</dbReference>
<comment type="similarity">
    <text evidence="1">Belongs to the filamin family.</text>
</comment>
<dbReference type="Gene3D" id="1.10.418.10">
    <property type="entry name" value="Calponin-like domain"/>
    <property type="match status" value="2"/>
</dbReference>
<feature type="region of interest" description="Disordered" evidence="5">
    <location>
        <begin position="1183"/>
        <end position="1221"/>
    </location>
</feature>
<feature type="repeat" description="Filamin" evidence="4">
    <location>
        <begin position="859"/>
        <end position="953"/>
    </location>
</feature>
<dbReference type="PANTHER" id="PTHR38537:SF8">
    <property type="entry name" value="FILAMIN-A"/>
    <property type="match status" value="1"/>
</dbReference>
<dbReference type="PROSITE" id="PS00019">
    <property type="entry name" value="ACTININ_1"/>
    <property type="match status" value="1"/>
</dbReference>
<feature type="repeat" description="Filamin" evidence="4">
    <location>
        <begin position="473"/>
        <end position="571"/>
    </location>
</feature>
<feature type="repeat" description="Filamin" evidence="4">
    <location>
        <begin position="1447"/>
        <end position="1546"/>
    </location>
</feature>
<comment type="caution">
    <text evidence="7">The sequence shown here is derived from an EMBL/GenBank/DDBJ whole genome shotgun (WGS) entry which is preliminary data.</text>
</comment>
<dbReference type="InterPro" id="IPR001715">
    <property type="entry name" value="CH_dom"/>
</dbReference>
<feature type="repeat" description="Filamin" evidence="4">
    <location>
        <begin position="666"/>
        <end position="762"/>
    </location>
</feature>
<dbReference type="InterPro" id="IPR001298">
    <property type="entry name" value="Filamin/ABP280_rpt"/>
</dbReference>
<feature type="domain" description="Calponin-homology (CH)" evidence="6">
    <location>
        <begin position="156"/>
        <end position="259"/>
    </location>
</feature>
<dbReference type="SMART" id="SM00557">
    <property type="entry name" value="IG_FLMN"/>
    <property type="match status" value="16"/>
</dbReference>
<feature type="compositionally biased region" description="Acidic residues" evidence="5">
    <location>
        <begin position="8"/>
        <end position="18"/>
    </location>
</feature>
<dbReference type="SUPFAM" id="SSF47576">
    <property type="entry name" value="Calponin-homology domain, CH-domain"/>
    <property type="match status" value="1"/>
</dbReference>
<feature type="repeat" description="Filamin" evidence="4">
    <location>
        <begin position="1738"/>
        <end position="1833"/>
    </location>
</feature>
<organism evidence="7 8">
    <name type="scientific">Tegillarca granosa</name>
    <name type="common">Malaysian cockle</name>
    <name type="synonym">Anadara granosa</name>
    <dbReference type="NCBI Taxonomy" id="220873"/>
    <lineage>
        <taxon>Eukaryota</taxon>
        <taxon>Metazoa</taxon>
        <taxon>Spiralia</taxon>
        <taxon>Lophotrochozoa</taxon>
        <taxon>Mollusca</taxon>
        <taxon>Bivalvia</taxon>
        <taxon>Autobranchia</taxon>
        <taxon>Pteriomorphia</taxon>
        <taxon>Arcoida</taxon>
        <taxon>Arcoidea</taxon>
        <taxon>Arcidae</taxon>
        <taxon>Tegillarca</taxon>
    </lineage>
</organism>
<name>A0ABQ9EAC7_TEGGR</name>
<keyword evidence="8" id="KW-1185">Reference proteome</keyword>
<dbReference type="Gene3D" id="2.60.40.10">
    <property type="entry name" value="Immunoglobulins"/>
    <property type="match status" value="16"/>
</dbReference>
<feature type="repeat" description="Filamin" evidence="4">
    <location>
        <begin position="1147"/>
        <end position="1247"/>
    </location>
</feature>
<dbReference type="SUPFAM" id="SSF81296">
    <property type="entry name" value="E set domains"/>
    <property type="match status" value="16"/>
</dbReference>
<dbReference type="Pfam" id="PF00630">
    <property type="entry name" value="Filamin"/>
    <property type="match status" value="16"/>
</dbReference>
<dbReference type="EMBL" id="JARBDR010000918">
    <property type="protein sequence ID" value="KAJ8301409.1"/>
    <property type="molecule type" value="Genomic_DNA"/>
</dbReference>
<feature type="repeat" description="Filamin" evidence="4">
    <location>
        <begin position="571"/>
        <end position="662"/>
    </location>
</feature>
<feature type="region of interest" description="Disordered" evidence="5">
    <location>
        <begin position="1089"/>
        <end position="1119"/>
    </location>
</feature>
<dbReference type="PROSITE" id="PS00020">
    <property type="entry name" value="ACTININ_2"/>
    <property type="match status" value="1"/>
</dbReference>